<name>A0A427AAC5_ENSVE</name>
<dbReference type="EMBL" id="AMZH03003172">
    <property type="protein sequence ID" value="RRT73174.1"/>
    <property type="molecule type" value="Genomic_DNA"/>
</dbReference>
<sequence length="69" mass="7884">MPFMLMKRGHGGDFPGCARHPGRGRRLSLDLSVDAVSMAGLCRLFHQRRRHRLLSPHRADDCFVALWTI</sequence>
<organism evidence="1 2">
    <name type="scientific">Ensete ventricosum</name>
    <name type="common">Abyssinian banana</name>
    <name type="synonym">Musa ensete</name>
    <dbReference type="NCBI Taxonomy" id="4639"/>
    <lineage>
        <taxon>Eukaryota</taxon>
        <taxon>Viridiplantae</taxon>
        <taxon>Streptophyta</taxon>
        <taxon>Embryophyta</taxon>
        <taxon>Tracheophyta</taxon>
        <taxon>Spermatophyta</taxon>
        <taxon>Magnoliopsida</taxon>
        <taxon>Liliopsida</taxon>
        <taxon>Zingiberales</taxon>
        <taxon>Musaceae</taxon>
        <taxon>Ensete</taxon>
    </lineage>
</organism>
<dbReference type="AlphaFoldDB" id="A0A427AAC5"/>
<accession>A0A427AAC5</accession>
<comment type="caution">
    <text evidence="1">The sequence shown here is derived from an EMBL/GenBank/DDBJ whole genome shotgun (WGS) entry which is preliminary data.</text>
</comment>
<proteinExistence type="predicted"/>
<gene>
    <name evidence="1" type="ORF">B296_00028966</name>
</gene>
<protein>
    <submittedName>
        <fullName evidence="1">Uncharacterized protein</fullName>
    </submittedName>
</protein>
<reference evidence="1 2" key="1">
    <citation type="journal article" date="2014" name="Agronomy (Basel)">
        <title>A Draft Genome Sequence for Ensete ventricosum, the Drought-Tolerant Tree Against Hunger.</title>
        <authorList>
            <person name="Harrison J."/>
            <person name="Moore K.A."/>
            <person name="Paszkiewicz K."/>
            <person name="Jones T."/>
            <person name="Grant M."/>
            <person name="Ambacheew D."/>
            <person name="Muzemil S."/>
            <person name="Studholme D.J."/>
        </authorList>
    </citation>
    <scope>NUCLEOTIDE SEQUENCE [LARGE SCALE GENOMIC DNA]</scope>
</reference>
<evidence type="ECO:0000313" key="1">
    <source>
        <dbReference type="EMBL" id="RRT73174.1"/>
    </source>
</evidence>
<evidence type="ECO:0000313" key="2">
    <source>
        <dbReference type="Proteomes" id="UP000287651"/>
    </source>
</evidence>
<dbReference type="Proteomes" id="UP000287651">
    <property type="component" value="Unassembled WGS sequence"/>
</dbReference>